<dbReference type="SUPFAM" id="SSF56112">
    <property type="entry name" value="Protein kinase-like (PK-like)"/>
    <property type="match status" value="1"/>
</dbReference>
<dbReference type="Gene3D" id="3.30.200.20">
    <property type="entry name" value="Phosphorylase Kinase, domain 1"/>
    <property type="match status" value="1"/>
</dbReference>
<dbReference type="AlphaFoldDB" id="A0A250JZ36"/>
<feature type="region of interest" description="Disordered" evidence="1">
    <location>
        <begin position="1"/>
        <end position="27"/>
    </location>
</feature>
<feature type="domain" description="Protein kinase" evidence="2">
    <location>
        <begin position="40"/>
        <end position="334"/>
    </location>
</feature>
<dbReference type="InterPro" id="IPR053235">
    <property type="entry name" value="Ser_Thr_kinase"/>
</dbReference>
<dbReference type="PANTHER" id="PTHR24361">
    <property type="entry name" value="MITOGEN-ACTIVATED KINASE KINASE KINASE"/>
    <property type="match status" value="1"/>
</dbReference>
<keyword evidence="3" id="KW-0808">Transferase</keyword>
<name>A0A250JZ36_9BACT</name>
<dbReference type="GO" id="GO:0004713">
    <property type="term" value="F:protein tyrosine kinase activity"/>
    <property type="evidence" value="ECO:0007669"/>
    <property type="project" value="InterPro"/>
</dbReference>
<dbReference type="EMBL" id="CP022203">
    <property type="protein sequence ID" value="ATB48767.1"/>
    <property type="molecule type" value="Genomic_DNA"/>
</dbReference>
<dbReference type="Gene3D" id="1.10.510.10">
    <property type="entry name" value="Transferase(Phosphotransferase) domain 1"/>
    <property type="match status" value="1"/>
</dbReference>
<dbReference type="OrthoDB" id="5521996at2"/>
<dbReference type="GO" id="GO:0005524">
    <property type="term" value="F:ATP binding"/>
    <property type="evidence" value="ECO:0007669"/>
    <property type="project" value="InterPro"/>
</dbReference>
<evidence type="ECO:0000256" key="1">
    <source>
        <dbReference type="SAM" id="MobiDB-lite"/>
    </source>
</evidence>
<keyword evidence="3" id="KW-0418">Kinase</keyword>
<dbReference type="InterPro" id="IPR011009">
    <property type="entry name" value="Kinase-like_dom_sf"/>
</dbReference>
<dbReference type="SMART" id="SM00219">
    <property type="entry name" value="TyrKc"/>
    <property type="match status" value="1"/>
</dbReference>
<dbReference type="CDD" id="cd14014">
    <property type="entry name" value="STKc_PknB_like"/>
    <property type="match status" value="1"/>
</dbReference>
<evidence type="ECO:0000259" key="2">
    <source>
        <dbReference type="PROSITE" id="PS50011"/>
    </source>
</evidence>
<keyword evidence="3" id="KW-0723">Serine/threonine-protein kinase</keyword>
<dbReference type="GO" id="GO:0004674">
    <property type="term" value="F:protein serine/threonine kinase activity"/>
    <property type="evidence" value="ECO:0007669"/>
    <property type="project" value="UniProtKB-KW"/>
</dbReference>
<proteinExistence type="predicted"/>
<keyword evidence="4" id="KW-1185">Reference proteome</keyword>
<feature type="compositionally biased region" description="Basic and acidic residues" evidence="1">
    <location>
        <begin position="1"/>
        <end position="13"/>
    </location>
</feature>
<organism evidence="3 4">
    <name type="scientific">Corallococcus macrosporus DSM 14697</name>
    <dbReference type="NCBI Taxonomy" id="1189310"/>
    <lineage>
        <taxon>Bacteria</taxon>
        <taxon>Pseudomonadati</taxon>
        <taxon>Myxococcota</taxon>
        <taxon>Myxococcia</taxon>
        <taxon>Myxococcales</taxon>
        <taxon>Cystobacterineae</taxon>
        <taxon>Myxococcaceae</taxon>
        <taxon>Corallococcus</taxon>
    </lineage>
</organism>
<evidence type="ECO:0000313" key="3">
    <source>
        <dbReference type="EMBL" id="ATB48767.1"/>
    </source>
</evidence>
<reference evidence="3 4" key="1">
    <citation type="submission" date="2017-06" db="EMBL/GenBank/DDBJ databases">
        <title>Sequencing and comparative analysis of myxobacterial genomes.</title>
        <authorList>
            <person name="Rupp O."/>
            <person name="Goesmann A."/>
            <person name="Sogaard-Andersen L."/>
        </authorList>
    </citation>
    <scope>NUCLEOTIDE SEQUENCE [LARGE SCALE GENOMIC DNA]</scope>
    <source>
        <strain evidence="3 4">DSM 14697</strain>
    </source>
</reference>
<dbReference type="GO" id="GO:0005737">
    <property type="term" value="C:cytoplasm"/>
    <property type="evidence" value="ECO:0007669"/>
    <property type="project" value="TreeGrafter"/>
</dbReference>
<dbReference type="InterPro" id="IPR000719">
    <property type="entry name" value="Prot_kinase_dom"/>
</dbReference>
<dbReference type="RefSeq" id="WP_095959542.1">
    <property type="nucleotide sequence ID" value="NZ_CP022203.1"/>
</dbReference>
<dbReference type="Pfam" id="PF00069">
    <property type="entry name" value="Pkinase"/>
    <property type="match status" value="1"/>
</dbReference>
<evidence type="ECO:0000313" key="4">
    <source>
        <dbReference type="Proteomes" id="UP000217343"/>
    </source>
</evidence>
<sequence length="388" mass="43113">MTDDSTPTHEAKFADPTPENSSDLERARPQLRFTIDTTTYAALRTLERRGNGEVVLLAERRLPHGLTGHVTIKRLRNPSSFERCQRLIEEVQIAFRLHHPAIAQVHHLKIHADRPHIIAEYVDGPTLDTVISLATMREKPLCEPFALYIAAEVADALHHAHTLRDSENRPLGIIHRDVAPRNIRVARSGEVKVTDFGAAYSLMVGREETPGLLLKGDVAYASPEYLLRKPMDGRSDIYSLGLVLMELLTCKHLFDLEDAQAPNAALDVKTEEAPSVPLTQMIAFVSRYRPEDVEDAMASLPDALKAIIHRALQRKPSERYPSAAELRDALRAALAAQPQPFGRKEAAEELARLLSDASVLRDRVELDEAGIFPEGLDADEVTPAPNTK</sequence>
<dbReference type="KEGG" id="mmas:MYMAC_004398"/>
<dbReference type="PROSITE" id="PS50011">
    <property type="entry name" value="PROTEIN_KINASE_DOM"/>
    <property type="match status" value="1"/>
</dbReference>
<dbReference type="InterPro" id="IPR020635">
    <property type="entry name" value="Tyr_kinase_cat_dom"/>
</dbReference>
<protein>
    <submittedName>
        <fullName evidence="3">Serine/threonine protein kinase</fullName>
    </submittedName>
</protein>
<accession>A0A250JZ36</accession>
<gene>
    <name evidence="3" type="ORF">MYMAC_004398</name>
</gene>
<dbReference type="Proteomes" id="UP000217343">
    <property type="component" value="Chromosome"/>
</dbReference>